<dbReference type="Gene3D" id="1.20.1530.20">
    <property type="match status" value="1"/>
</dbReference>
<feature type="transmembrane region" description="Helical" evidence="5">
    <location>
        <begin position="28"/>
        <end position="50"/>
    </location>
</feature>
<dbReference type="AlphaFoldDB" id="A0A7D4NK85"/>
<dbReference type="EMBL" id="CP054020">
    <property type="protein sequence ID" value="QKI89009.1"/>
    <property type="molecule type" value="Genomic_DNA"/>
</dbReference>
<keyword evidence="4 5" id="KW-0472">Membrane</keyword>
<evidence type="ECO:0000313" key="7">
    <source>
        <dbReference type="Proteomes" id="UP000504724"/>
    </source>
</evidence>
<sequence>MQKTLIVFPLWAFLGALAGWIWPESLAALKSWIVPLLMLIMFSMGMTLSLADFQRAWGYRKIAFWGVMLQFSLMPLLAFLLAKFLNLPPEWLIGLVLVGATAGGTASNVMAYLARGDLALSVSMTLFSTLLAVLLMPWLTWIYLQNTIDVPAASMLWMLLKIVLLPVFAGMLVRHLAAARLQTLESLLPQVAVLAIVLIIGIVVALNQNNFSSLSALLVVAVVLHNLGGLLMGYLLSRGLGYDSRVSRTVAIEVAMQNSGLSVALAIKYFGAASALPGALFSVWHNISGSLFAAYWQNRHNRD</sequence>
<feature type="transmembrane region" description="Helical" evidence="5">
    <location>
        <begin position="62"/>
        <end position="85"/>
    </location>
</feature>
<comment type="subcellular location">
    <subcellularLocation>
        <location evidence="1">Membrane</location>
        <topology evidence="1">Multi-pass membrane protein</topology>
    </subcellularLocation>
</comment>
<name>A0A7D4NK85_9GAMM</name>
<dbReference type="PANTHER" id="PTHR10361:SF28">
    <property type="entry name" value="P3 PROTEIN-RELATED"/>
    <property type="match status" value="1"/>
</dbReference>
<evidence type="ECO:0000256" key="5">
    <source>
        <dbReference type="SAM" id="Phobius"/>
    </source>
</evidence>
<dbReference type="InterPro" id="IPR038770">
    <property type="entry name" value="Na+/solute_symporter_sf"/>
</dbReference>
<dbReference type="RefSeq" id="WP_173284736.1">
    <property type="nucleotide sequence ID" value="NZ_CP054020.1"/>
</dbReference>
<keyword evidence="3 5" id="KW-1133">Transmembrane helix</keyword>
<evidence type="ECO:0000256" key="2">
    <source>
        <dbReference type="ARBA" id="ARBA00022692"/>
    </source>
</evidence>
<feature type="transmembrane region" description="Helical" evidence="5">
    <location>
        <begin position="214"/>
        <end position="237"/>
    </location>
</feature>
<feature type="transmembrane region" description="Helical" evidence="5">
    <location>
        <begin position="156"/>
        <end position="175"/>
    </location>
</feature>
<keyword evidence="2 5" id="KW-0812">Transmembrane</keyword>
<feature type="transmembrane region" description="Helical" evidence="5">
    <location>
        <begin position="126"/>
        <end position="144"/>
    </location>
</feature>
<proteinExistence type="predicted"/>
<dbReference type="Pfam" id="PF01758">
    <property type="entry name" value="SBF"/>
    <property type="match status" value="1"/>
</dbReference>
<evidence type="ECO:0000256" key="3">
    <source>
        <dbReference type="ARBA" id="ARBA00022989"/>
    </source>
</evidence>
<accession>A0A7D4NK85</accession>
<reference evidence="6 7" key="1">
    <citation type="submission" date="2020-05" db="EMBL/GenBank/DDBJ databases">
        <title>Thiomicrorhabdus sediminis sp.nov. and Thiomicrorhabdus xiamenensis sp.nov., novel sulfur-oxidizing bacteria isolated from coastal sediment.</title>
        <authorList>
            <person name="Liu X."/>
        </authorList>
    </citation>
    <scope>NUCLEOTIDE SEQUENCE [LARGE SCALE GENOMIC DNA]</scope>
    <source>
        <strain evidence="6 7">G2</strain>
    </source>
</reference>
<dbReference type="InterPro" id="IPR002657">
    <property type="entry name" value="BilAc:Na_symport/Acr3"/>
</dbReference>
<dbReference type="Proteomes" id="UP000504724">
    <property type="component" value="Chromosome"/>
</dbReference>
<evidence type="ECO:0000256" key="1">
    <source>
        <dbReference type="ARBA" id="ARBA00004141"/>
    </source>
</evidence>
<feature type="transmembrane region" description="Helical" evidence="5">
    <location>
        <begin position="187"/>
        <end position="208"/>
    </location>
</feature>
<dbReference type="PANTHER" id="PTHR10361">
    <property type="entry name" value="SODIUM-BILE ACID COTRANSPORTER"/>
    <property type="match status" value="1"/>
</dbReference>
<evidence type="ECO:0000313" key="6">
    <source>
        <dbReference type="EMBL" id="QKI89009.1"/>
    </source>
</evidence>
<gene>
    <name evidence="6" type="ORF">HQN79_05195</name>
</gene>
<dbReference type="GO" id="GO:0016020">
    <property type="term" value="C:membrane"/>
    <property type="evidence" value="ECO:0007669"/>
    <property type="project" value="UniProtKB-SubCell"/>
</dbReference>
<keyword evidence="7" id="KW-1185">Reference proteome</keyword>
<dbReference type="KEGG" id="txa:HQN79_05195"/>
<evidence type="ECO:0000256" key="4">
    <source>
        <dbReference type="ARBA" id="ARBA00023136"/>
    </source>
</evidence>
<organism evidence="6 7">
    <name type="scientific">Thiomicrorhabdus xiamenensis</name>
    <dbReference type="NCBI Taxonomy" id="2739063"/>
    <lineage>
        <taxon>Bacteria</taxon>
        <taxon>Pseudomonadati</taxon>
        <taxon>Pseudomonadota</taxon>
        <taxon>Gammaproteobacteria</taxon>
        <taxon>Thiotrichales</taxon>
        <taxon>Piscirickettsiaceae</taxon>
        <taxon>Thiomicrorhabdus</taxon>
    </lineage>
</organism>
<protein>
    <submittedName>
        <fullName evidence="6">Bile acid:sodium symporter family protein</fullName>
    </submittedName>
</protein>
<feature type="transmembrane region" description="Helical" evidence="5">
    <location>
        <begin position="249"/>
        <end position="270"/>
    </location>
</feature>
<feature type="transmembrane region" description="Helical" evidence="5">
    <location>
        <begin position="91"/>
        <end position="114"/>
    </location>
</feature>
<dbReference type="InterPro" id="IPR004710">
    <property type="entry name" value="Bilac:Na_transpt"/>
</dbReference>